<dbReference type="InterPro" id="IPR001633">
    <property type="entry name" value="EAL_dom"/>
</dbReference>
<dbReference type="Pfam" id="PF00990">
    <property type="entry name" value="GGDEF"/>
    <property type="match status" value="1"/>
</dbReference>
<keyword evidence="1" id="KW-0812">Transmembrane</keyword>
<dbReference type="SMART" id="SM00052">
    <property type="entry name" value="EAL"/>
    <property type="match status" value="1"/>
</dbReference>
<dbReference type="SMART" id="SM00267">
    <property type="entry name" value="GGDEF"/>
    <property type="match status" value="1"/>
</dbReference>
<sequence length="645" mass="70662">MSLIKQLWLTIATLLLLAFVGSLLIGVSSSRHYIEQEIEIKNNDNANALALSMSQMEKDPVILELLLAAQFDTGHYRHIELRDAAGDIIEQRTAGEYIDDVPDWFVNLVRFDVPAGHAVVQDGWQQYGTLELESQHSFAYRSLWRSTLELAGWFALAGVASLLLANWIVSTIRRPLRNVVSQAQAIGQRRFTTASEPRTRELREVVQAMNQLSLAVRQMLGQESDKLDQLRRRMQHDPVTDTLTRAPFLDQLQAHLKSEKDDASGTLALVRVARLAELNQQLGHAATDALLARLARRLEQIARAHGHGTVGRLNGSDFGVILPRHHDLEAIGEALKQQLEALNGEQEISPSLPSALRQYSQGERQAELLASLDGALASAEARGENGQEIVDQPASNVLFTRHDEWRQALGDALRQGVLLAHYPVLDAQGQLIHHEVPSRLRLKGEWRPAGVFLPWVSRLAMAPTLDLAVVSAAIADVESSDKAVAINLSAESLNDGHFVGELLSRVSAHHGIADRLWFELPQSVAMQQPQALKTLCHALLGLGCRVGLEHVGTQFGKIEGLQDLGLSFMKIDGALSQEIESRSDQQSLLRGMATLAHSLGIIAIAEGVESQAAAKALFELGLDGVTGPGIRHREGSGGNGPWRHT</sequence>
<evidence type="ECO:0000259" key="4">
    <source>
        <dbReference type="PROSITE" id="PS50887"/>
    </source>
</evidence>
<feature type="domain" description="HAMP" evidence="3">
    <location>
        <begin position="170"/>
        <end position="221"/>
    </location>
</feature>
<dbReference type="InterPro" id="IPR029787">
    <property type="entry name" value="Nucleotide_cyclase"/>
</dbReference>
<dbReference type="PANTHER" id="PTHR33121">
    <property type="entry name" value="CYCLIC DI-GMP PHOSPHODIESTERASE PDEF"/>
    <property type="match status" value="1"/>
</dbReference>
<evidence type="ECO:0000256" key="1">
    <source>
        <dbReference type="SAM" id="Phobius"/>
    </source>
</evidence>
<organism evidence="5 6">
    <name type="scientific">Halomonas sulfidivorans</name>
    <dbReference type="NCBI Taxonomy" id="2733488"/>
    <lineage>
        <taxon>Bacteria</taxon>
        <taxon>Pseudomonadati</taxon>
        <taxon>Pseudomonadota</taxon>
        <taxon>Gammaproteobacteria</taxon>
        <taxon>Oceanospirillales</taxon>
        <taxon>Halomonadaceae</taxon>
        <taxon>Halomonas</taxon>
    </lineage>
</organism>
<name>A0ABX7WHP6_9GAMM</name>
<proteinExistence type="predicted"/>
<dbReference type="InterPro" id="IPR043128">
    <property type="entry name" value="Rev_trsase/Diguanyl_cyclase"/>
</dbReference>
<keyword evidence="1" id="KW-1133">Transmembrane helix</keyword>
<gene>
    <name evidence="5" type="ORF">HNO53_12230</name>
</gene>
<evidence type="ECO:0000259" key="2">
    <source>
        <dbReference type="PROSITE" id="PS50883"/>
    </source>
</evidence>
<dbReference type="Gene3D" id="6.20.270.20">
    <property type="entry name" value="LapD/MoxY periplasmic domain"/>
    <property type="match status" value="1"/>
</dbReference>
<dbReference type="InterPro" id="IPR042461">
    <property type="entry name" value="LapD_MoxY_peri_C"/>
</dbReference>
<reference evidence="5 6" key="1">
    <citation type="journal article" date="2021" name="Front. Microbiol.">
        <title>Aerobic Denitrification and Heterotrophic Sulfur Oxidation in the Genus Halomonas Revealed by Six Novel Species Characterizations and Genome-Based Analysis.</title>
        <authorList>
            <person name="Wang L."/>
            <person name="Shao Z."/>
        </authorList>
    </citation>
    <scope>NUCLEOTIDE SEQUENCE [LARGE SCALE GENOMIC DNA]</scope>
    <source>
        <strain evidence="5 6">MCCC 1A13718</strain>
    </source>
</reference>
<dbReference type="RefSeq" id="WP_209472423.1">
    <property type="nucleotide sequence ID" value="NZ_CP053383.1"/>
</dbReference>
<dbReference type="Gene3D" id="3.30.70.270">
    <property type="match status" value="1"/>
</dbReference>
<dbReference type="SUPFAM" id="SSF141868">
    <property type="entry name" value="EAL domain-like"/>
    <property type="match status" value="1"/>
</dbReference>
<dbReference type="PROSITE" id="PS50885">
    <property type="entry name" value="HAMP"/>
    <property type="match status" value="1"/>
</dbReference>
<feature type="transmembrane region" description="Helical" evidence="1">
    <location>
        <begin position="150"/>
        <end position="169"/>
    </location>
</feature>
<keyword evidence="1" id="KW-0472">Membrane</keyword>
<dbReference type="SUPFAM" id="SSF55073">
    <property type="entry name" value="Nucleotide cyclase"/>
    <property type="match status" value="1"/>
</dbReference>
<dbReference type="Gene3D" id="3.30.110.200">
    <property type="match status" value="1"/>
</dbReference>
<feature type="domain" description="EAL" evidence="2">
    <location>
        <begin position="398"/>
        <end position="645"/>
    </location>
</feature>
<dbReference type="PANTHER" id="PTHR33121:SF23">
    <property type="entry name" value="CYCLIC DI-GMP PHOSPHODIESTERASE PDEB"/>
    <property type="match status" value="1"/>
</dbReference>
<evidence type="ECO:0000259" key="3">
    <source>
        <dbReference type="PROSITE" id="PS50885"/>
    </source>
</evidence>
<dbReference type="InterPro" id="IPR003660">
    <property type="entry name" value="HAMP_dom"/>
</dbReference>
<dbReference type="EMBL" id="CP053383">
    <property type="protein sequence ID" value="QTP59415.1"/>
    <property type="molecule type" value="Genomic_DNA"/>
</dbReference>
<protein>
    <submittedName>
        <fullName evidence="5">EAL domain-containing protein</fullName>
    </submittedName>
</protein>
<dbReference type="InterPro" id="IPR035919">
    <property type="entry name" value="EAL_sf"/>
</dbReference>
<dbReference type="InterPro" id="IPR032244">
    <property type="entry name" value="LapD_MoxY_N"/>
</dbReference>
<accession>A0ABX7WHP6</accession>
<dbReference type="CDD" id="cd01948">
    <property type="entry name" value="EAL"/>
    <property type="match status" value="1"/>
</dbReference>
<dbReference type="PROSITE" id="PS50883">
    <property type="entry name" value="EAL"/>
    <property type="match status" value="1"/>
</dbReference>
<dbReference type="InterPro" id="IPR050706">
    <property type="entry name" value="Cyclic-di-GMP_PDE-like"/>
</dbReference>
<dbReference type="Pfam" id="PF16448">
    <property type="entry name" value="LapD_MoxY_N"/>
    <property type="match status" value="1"/>
</dbReference>
<dbReference type="Pfam" id="PF00672">
    <property type="entry name" value="HAMP"/>
    <property type="match status" value="1"/>
</dbReference>
<feature type="domain" description="GGDEF" evidence="4">
    <location>
        <begin position="263"/>
        <end position="392"/>
    </location>
</feature>
<evidence type="ECO:0000313" key="5">
    <source>
        <dbReference type="EMBL" id="QTP59415.1"/>
    </source>
</evidence>
<dbReference type="Pfam" id="PF00563">
    <property type="entry name" value="EAL"/>
    <property type="match status" value="1"/>
</dbReference>
<keyword evidence="6" id="KW-1185">Reference proteome</keyword>
<dbReference type="InterPro" id="IPR000160">
    <property type="entry name" value="GGDEF_dom"/>
</dbReference>
<dbReference type="Gene3D" id="3.20.20.450">
    <property type="entry name" value="EAL domain"/>
    <property type="match status" value="1"/>
</dbReference>
<evidence type="ECO:0000313" key="6">
    <source>
        <dbReference type="Proteomes" id="UP000671845"/>
    </source>
</evidence>
<feature type="transmembrane region" description="Helical" evidence="1">
    <location>
        <begin position="6"/>
        <end position="27"/>
    </location>
</feature>
<dbReference type="Proteomes" id="UP000671845">
    <property type="component" value="Chromosome"/>
</dbReference>
<dbReference type="PROSITE" id="PS50887">
    <property type="entry name" value="GGDEF"/>
    <property type="match status" value="1"/>
</dbReference>